<dbReference type="GO" id="GO:0004175">
    <property type="term" value="F:endopeptidase activity"/>
    <property type="evidence" value="ECO:0007669"/>
    <property type="project" value="UniProtKB-ARBA"/>
</dbReference>
<gene>
    <name evidence="3" type="ORF">BBF96_02940</name>
</gene>
<dbReference type="PANTHER" id="PTHR36435">
    <property type="entry name" value="SLR1288 PROTEIN"/>
    <property type="match status" value="1"/>
</dbReference>
<protein>
    <recommendedName>
        <fullName evidence="2">CAAX prenyl protease 2/Lysostaphin resistance protein A-like domain-containing protein</fullName>
    </recommendedName>
</protein>
<dbReference type="KEGG" id="aft:BBF96_02940"/>
<keyword evidence="1" id="KW-1133">Transmembrane helix</keyword>
<dbReference type="RefSeq" id="WP_127015772.1">
    <property type="nucleotide sequence ID" value="NZ_CP016379.1"/>
</dbReference>
<feature type="transmembrane region" description="Helical" evidence="1">
    <location>
        <begin position="222"/>
        <end position="244"/>
    </location>
</feature>
<evidence type="ECO:0000313" key="3">
    <source>
        <dbReference type="EMBL" id="AZR72439.1"/>
    </source>
</evidence>
<dbReference type="InterPro" id="IPR052710">
    <property type="entry name" value="CAAX_protease"/>
</dbReference>
<sequence>MEETNRIWNNIPWTNLDILFIFLISYVVVLFISELLAIFLPIVYPLPEDTLESLVGLISILIQNVGLIGLSIFLLKNKYNFSIIKNLFSFKNKREIFLNGIIGGVSILFGVMVINYILAIILVIFFKFEPPLQQVIILLFRSKNIWFFLSYALLIVILAPIGEEFFFRGLVYSYLRQKYGMKLALILSSVFFSLMHLSLWVFPGIFIGGLGLAYLYEKSKSLYTSIFAHMVWNGIVTFLCYLYWSGIFTQ</sequence>
<feature type="domain" description="CAAX prenyl protease 2/Lysostaphin resistance protein A-like" evidence="2">
    <location>
        <begin position="147"/>
        <end position="234"/>
    </location>
</feature>
<keyword evidence="4" id="KW-1185">Reference proteome</keyword>
<feature type="transmembrane region" description="Helical" evidence="1">
    <location>
        <begin position="96"/>
        <end position="125"/>
    </location>
</feature>
<proteinExistence type="predicted"/>
<keyword evidence="1" id="KW-0472">Membrane</keyword>
<evidence type="ECO:0000259" key="2">
    <source>
        <dbReference type="Pfam" id="PF02517"/>
    </source>
</evidence>
<feature type="transmembrane region" description="Helical" evidence="1">
    <location>
        <begin position="20"/>
        <end position="42"/>
    </location>
</feature>
<evidence type="ECO:0000256" key="1">
    <source>
        <dbReference type="SAM" id="Phobius"/>
    </source>
</evidence>
<dbReference type="EMBL" id="CP016379">
    <property type="protein sequence ID" value="AZR72439.1"/>
    <property type="molecule type" value="Genomic_DNA"/>
</dbReference>
<feature type="transmembrane region" description="Helical" evidence="1">
    <location>
        <begin position="54"/>
        <end position="75"/>
    </location>
</feature>
<feature type="transmembrane region" description="Helical" evidence="1">
    <location>
        <begin position="183"/>
        <end position="216"/>
    </location>
</feature>
<name>A0A3Q9HP24_9FIRM</name>
<evidence type="ECO:0000313" key="4">
    <source>
        <dbReference type="Proteomes" id="UP000267250"/>
    </source>
</evidence>
<dbReference type="InterPro" id="IPR003675">
    <property type="entry name" value="Rce1/LyrA-like_dom"/>
</dbReference>
<dbReference type="Pfam" id="PF02517">
    <property type="entry name" value="Rce1-like"/>
    <property type="match status" value="1"/>
</dbReference>
<accession>A0A3Q9HP24</accession>
<organism evidence="3 4">
    <name type="scientific">Anoxybacter fermentans</name>
    <dbReference type="NCBI Taxonomy" id="1323375"/>
    <lineage>
        <taxon>Bacteria</taxon>
        <taxon>Bacillati</taxon>
        <taxon>Bacillota</taxon>
        <taxon>Clostridia</taxon>
        <taxon>Halanaerobiales</taxon>
        <taxon>Anoxybacter</taxon>
    </lineage>
</organism>
<feature type="transmembrane region" description="Helical" evidence="1">
    <location>
        <begin position="145"/>
        <end position="162"/>
    </location>
</feature>
<keyword evidence="1" id="KW-0812">Transmembrane</keyword>
<dbReference type="AlphaFoldDB" id="A0A3Q9HP24"/>
<dbReference type="PANTHER" id="PTHR36435:SF1">
    <property type="entry name" value="CAAX AMINO TERMINAL PROTEASE FAMILY PROTEIN"/>
    <property type="match status" value="1"/>
</dbReference>
<dbReference type="OrthoDB" id="9782250at2"/>
<dbReference type="Proteomes" id="UP000267250">
    <property type="component" value="Chromosome"/>
</dbReference>
<dbReference type="GO" id="GO:0080120">
    <property type="term" value="P:CAAX-box protein maturation"/>
    <property type="evidence" value="ECO:0007669"/>
    <property type="project" value="UniProtKB-ARBA"/>
</dbReference>
<reference evidence="3 4" key="1">
    <citation type="submission" date="2016-07" db="EMBL/GenBank/DDBJ databases">
        <title>Genome and transcriptome analysis of iron-reducing fermentative bacteria Anoxybacter fermentans.</title>
        <authorList>
            <person name="Zeng X."/>
            <person name="Shao Z."/>
        </authorList>
    </citation>
    <scope>NUCLEOTIDE SEQUENCE [LARGE SCALE GENOMIC DNA]</scope>
    <source>
        <strain evidence="3 4">DY22613</strain>
    </source>
</reference>